<sequence>MMTSKGLACILKYRASRLIRLELKIIDQFHQIRSHYLQFESILTFGVITAKRVAPSSRHILCPVRLGMAISAGSVWSKETVPVTKASFGMPIGIIQLTLCNDMELFINAIGFVGISLRDDSHLAGARFRWDVLARDPPEIKARSFGWSLTAPMSSLNLCISCRKAGALGGSHAWPQQTEYE</sequence>
<keyword evidence="2" id="KW-1185">Reference proteome</keyword>
<protein>
    <submittedName>
        <fullName evidence="1">Uncharacterized protein</fullName>
    </submittedName>
</protein>
<dbReference type="EMBL" id="BGZK01000015">
    <property type="protein sequence ID" value="GBP04786.1"/>
    <property type="molecule type" value="Genomic_DNA"/>
</dbReference>
<comment type="caution">
    <text evidence="1">The sequence shown here is derived from an EMBL/GenBank/DDBJ whole genome shotgun (WGS) entry which is preliminary data.</text>
</comment>
<dbReference type="Proteomes" id="UP000299102">
    <property type="component" value="Unassembled WGS sequence"/>
</dbReference>
<evidence type="ECO:0000313" key="2">
    <source>
        <dbReference type="Proteomes" id="UP000299102"/>
    </source>
</evidence>
<organism evidence="1 2">
    <name type="scientific">Eumeta variegata</name>
    <name type="common">Bagworm moth</name>
    <name type="synonym">Eumeta japonica</name>
    <dbReference type="NCBI Taxonomy" id="151549"/>
    <lineage>
        <taxon>Eukaryota</taxon>
        <taxon>Metazoa</taxon>
        <taxon>Ecdysozoa</taxon>
        <taxon>Arthropoda</taxon>
        <taxon>Hexapoda</taxon>
        <taxon>Insecta</taxon>
        <taxon>Pterygota</taxon>
        <taxon>Neoptera</taxon>
        <taxon>Endopterygota</taxon>
        <taxon>Lepidoptera</taxon>
        <taxon>Glossata</taxon>
        <taxon>Ditrysia</taxon>
        <taxon>Tineoidea</taxon>
        <taxon>Psychidae</taxon>
        <taxon>Oiketicinae</taxon>
        <taxon>Eumeta</taxon>
    </lineage>
</organism>
<dbReference type="AlphaFoldDB" id="A0A4C1SSA1"/>
<proteinExistence type="predicted"/>
<name>A0A4C1SSA1_EUMVA</name>
<reference evidence="1 2" key="1">
    <citation type="journal article" date="2019" name="Commun. Biol.">
        <title>The bagworm genome reveals a unique fibroin gene that provides high tensile strength.</title>
        <authorList>
            <person name="Kono N."/>
            <person name="Nakamura H."/>
            <person name="Ohtoshi R."/>
            <person name="Tomita M."/>
            <person name="Numata K."/>
            <person name="Arakawa K."/>
        </authorList>
    </citation>
    <scope>NUCLEOTIDE SEQUENCE [LARGE SCALE GENOMIC DNA]</scope>
</reference>
<accession>A0A4C1SSA1</accession>
<gene>
    <name evidence="1" type="ORF">EVAR_3718_1</name>
</gene>
<evidence type="ECO:0000313" key="1">
    <source>
        <dbReference type="EMBL" id="GBP04786.1"/>
    </source>
</evidence>